<keyword evidence="4" id="KW-1185">Reference proteome</keyword>
<proteinExistence type="inferred from homology"/>
<dbReference type="SUPFAM" id="SSF54637">
    <property type="entry name" value="Thioesterase/thiol ester dehydrase-isomerase"/>
    <property type="match status" value="1"/>
</dbReference>
<comment type="caution">
    <text evidence="3">The sequence shown here is derived from an EMBL/GenBank/DDBJ whole genome shotgun (WGS) entry which is preliminary data.</text>
</comment>
<dbReference type="EMBL" id="LZEY01000012">
    <property type="protein sequence ID" value="OBU11100.1"/>
    <property type="molecule type" value="Genomic_DNA"/>
</dbReference>
<dbReference type="InterPro" id="IPR050563">
    <property type="entry name" value="4-hydroxybenzoyl-CoA_TE"/>
</dbReference>
<dbReference type="PANTHER" id="PTHR31793">
    <property type="entry name" value="4-HYDROXYBENZOYL-COA THIOESTERASE FAMILY MEMBER"/>
    <property type="match status" value="1"/>
</dbReference>
<dbReference type="RefSeq" id="WP_067401444.1">
    <property type="nucleotide sequence ID" value="NZ_LZEY01000012.1"/>
</dbReference>
<accession>A0A1B8HP99</accession>
<dbReference type="Pfam" id="PF13279">
    <property type="entry name" value="4HBT_2"/>
    <property type="match status" value="1"/>
</dbReference>
<evidence type="ECO:0000256" key="2">
    <source>
        <dbReference type="ARBA" id="ARBA00022801"/>
    </source>
</evidence>
<dbReference type="InterPro" id="IPR029069">
    <property type="entry name" value="HotDog_dom_sf"/>
</dbReference>
<dbReference type="PIRSF" id="PIRSF003230">
    <property type="entry name" value="YbgC"/>
    <property type="match status" value="1"/>
</dbReference>
<dbReference type="OrthoDB" id="9800856at2"/>
<evidence type="ECO:0000313" key="4">
    <source>
        <dbReference type="Proteomes" id="UP000092377"/>
    </source>
</evidence>
<evidence type="ECO:0000313" key="3">
    <source>
        <dbReference type="EMBL" id="OBU11100.1"/>
    </source>
</evidence>
<organism evidence="3 4">
    <name type="scientific">Morganella psychrotolerans</name>
    <dbReference type="NCBI Taxonomy" id="368603"/>
    <lineage>
        <taxon>Bacteria</taxon>
        <taxon>Pseudomonadati</taxon>
        <taxon>Pseudomonadota</taxon>
        <taxon>Gammaproteobacteria</taxon>
        <taxon>Enterobacterales</taxon>
        <taxon>Morganellaceae</taxon>
        <taxon>Morganella</taxon>
    </lineage>
</organism>
<dbReference type="GO" id="GO:0047617">
    <property type="term" value="F:fatty acyl-CoA hydrolase activity"/>
    <property type="evidence" value="ECO:0007669"/>
    <property type="project" value="TreeGrafter"/>
</dbReference>
<dbReference type="AlphaFoldDB" id="A0A1B8HP99"/>
<dbReference type="PANTHER" id="PTHR31793:SF27">
    <property type="entry name" value="NOVEL THIOESTERASE SUPERFAMILY DOMAIN AND SAPOSIN A-TYPE DOMAIN CONTAINING PROTEIN (0610012H03RIK)"/>
    <property type="match status" value="1"/>
</dbReference>
<dbReference type="Proteomes" id="UP000092377">
    <property type="component" value="Unassembled WGS sequence"/>
</dbReference>
<protein>
    <submittedName>
        <fullName evidence="3">4-hydroxybenzoyl-CoA thioesterase</fullName>
    </submittedName>
</protein>
<sequence length="140" mass="16510">MLSDPRFTINVDIFIPFHDCDPMGIVWHGNYLRYFEVAREQLLNQFDYGYRQMLDSGYVWPVVDVKVKYRRSARFEQIVTVRAVIAEYENRLKINYIISDKNTGEKLTTGYTIQVAVEKQTNELQFVSPDILFARMGIEK</sequence>
<dbReference type="Gene3D" id="3.10.129.10">
    <property type="entry name" value="Hotdog Thioesterase"/>
    <property type="match status" value="1"/>
</dbReference>
<dbReference type="InterPro" id="IPR006684">
    <property type="entry name" value="YbgC/YbaW"/>
</dbReference>
<comment type="similarity">
    <text evidence="1">Belongs to the 4-hydroxybenzoyl-CoA thioesterase family.</text>
</comment>
<gene>
    <name evidence="3" type="ORF">AYY18_03995</name>
</gene>
<name>A0A1B8HP99_9GAMM</name>
<reference evidence="4" key="1">
    <citation type="submission" date="2016-06" db="EMBL/GenBank/DDBJ databases">
        <authorList>
            <person name="Butler K."/>
        </authorList>
    </citation>
    <scope>NUCLEOTIDE SEQUENCE [LARGE SCALE GENOMIC DNA]</scope>
    <source>
        <strain evidence="4">GCSL-Mp20</strain>
    </source>
</reference>
<evidence type="ECO:0000256" key="1">
    <source>
        <dbReference type="ARBA" id="ARBA00005953"/>
    </source>
</evidence>
<keyword evidence="2" id="KW-0378">Hydrolase</keyword>
<dbReference type="CDD" id="cd00586">
    <property type="entry name" value="4HBT"/>
    <property type="match status" value="1"/>
</dbReference>